<reference evidence="2" key="2">
    <citation type="submission" date="2021-04" db="EMBL/GenBank/DDBJ databases">
        <authorList>
            <person name="Gilroy R."/>
        </authorList>
    </citation>
    <scope>NUCLEOTIDE SEQUENCE</scope>
    <source>
        <strain evidence="2">4376</strain>
    </source>
</reference>
<dbReference type="Gene3D" id="1.20.120.1220">
    <property type="match status" value="1"/>
</dbReference>
<keyword evidence="1" id="KW-0812">Transmembrane</keyword>
<keyword evidence="1" id="KW-1133">Transmembrane helix</keyword>
<evidence type="ECO:0008006" key="4">
    <source>
        <dbReference type="Google" id="ProtNLM"/>
    </source>
</evidence>
<comment type="caution">
    <text evidence="2">The sequence shown here is derived from an EMBL/GenBank/DDBJ whole genome shotgun (WGS) entry which is preliminary data.</text>
</comment>
<sequence length="147" mass="14536">MVVGGIALVVWAGVVVWCDVTTRHIPNALSVVGATASVAVAFVKGDYAALAAGAAWWLWAVCAGLLHPRARAGGADAKVGITIGVVSTLAHPAGAFVALGAAGMCHALAQGWGRWGGGGVATKETMPHAPAMMAGLATATAWGQLVG</sequence>
<feature type="transmembrane region" description="Helical" evidence="1">
    <location>
        <begin position="47"/>
        <end position="66"/>
    </location>
</feature>
<organism evidence="2 3">
    <name type="scientific">Candidatus Corynebacterium gallistercoris</name>
    <dbReference type="NCBI Taxonomy" id="2838530"/>
    <lineage>
        <taxon>Bacteria</taxon>
        <taxon>Bacillati</taxon>
        <taxon>Actinomycetota</taxon>
        <taxon>Actinomycetes</taxon>
        <taxon>Mycobacteriales</taxon>
        <taxon>Corynebacteriaceae</taxon>
        <taxon>Corynebacterium</taxon>
    </lineage>
</organism>
<dbReference type="AlphaFoldDB" id="A0A9D1UR05"/>
<reference evidence="2" key="1">
    <citation type="journal article" date="2021" name="PeerJ">
        <title>Extensive microbial diversity within the chicken gut microbiome revealed by metagenomics and culture.</title>
        <authorList>
            <person name="Gilroy R."/>
            <person name="Ravi A."/>
            <person name="Getino M."/>
            <person name="Pursley I."/>
            <person name="Horton D.L."/>
            <person name="Alikhan N.F."/>
            <person name="Baker D."/>
            <person name="Gharbi K."/>
            <person name="Hall N."/>
            <person name="Watson M."/>
            <person name="Adriaenssens E.M."/>
            <person name="Foster-Nyarko E."/>
            <person name="Jarju S."/>
            <person name="Secka A."/>
            <person name="Antonio M."/>
            <person name="Oren A."/>
            <person name="Chaudhuri R.R."/>
            <person name="La Ragione R."/>
            <person name="Hildebrand F."/>
            <person name="Pallen M.J."/>
        </authorList>
    </citation>
    <scope>NUCLEOTIDE SEQUENCE</scope>
    <source>
        <strain evidence="2">4376</strain>
    </source>
</reference>
<proteinExistence type="predicted"/>
<evidence type="ECO:0000313" key="3">
    <source>
        <dbReference type="Proteomes" id="UP000824189"/>
    </source>
</evidence>
<keyword evidence="1" id="KW-0472">Membrane</keyword>
<name>A0A9D1UR05_9CORY</name>
<evidence type="ECO:0000313" key="2">
    <source>
        <dbReference type="EMBL" id="HIW96493.1"/>
    </source>
</evidence>
<dbReference type="EMBL" id="DXFZ01000103">
    <property type="protein sequence ID" value="HIW96493.1"/>
    <property type="molecule type" value="Genomic_DNA"/>
</dbReference>
<accession>A0A9D1UR05</accession>
<gene>
    <name evidence="2" type="ORF">H9867_08470</name>
</gene>
<dbReference type="Proteomes" id="UP000824189">
    <property type="component" value="Unassembled WGS sequence"/>
</dbReference>
<protein>
    <recommendedName>
        <fullName evidence="4">Prepilin peptidase</fullName>
    </recommendedName>
</protein>
<evidence type="ECO:0000256" key="1">
    <source>
        <dbReference type="SAM" id="Phobius"/>
    </source>
</evidence>